<evidence type="ECO:0000313" key="9">
    <source>
        <dbReference type="EMBL" id="MFD1003007.1"/>
    </source>
</evidence>
<comment type="subcellular location">
    <subcellularLocation>
        <location evidence="2">Endomembrane system</location>
    </subcellularLocation>
    <subcellularLocation>
        <location evidence="1">Membrane</location>
        <topology evidence="1">Single-pass membrane protein</topology>
    </subcellularLocation>
</comment>
<evidence type="ECO:0000256" key="2">
    <source>
        <dbReference type="ARBA" id="ARBA00004308"/>
    </source>
</evidence>
<dbReference type="GO" id="GO:0016757">
    <property type="term" value="F:glycosyltransferase activity"/>
    <property type="evidence" value="ECO:0007669"/>
    <property type="project" value="UniProtKB-KW"/>
</dbReference>
<evidence type="ECO:0000256" key="6">
    <source>
        <dbReference type="ARBA" id="ARBA00022989"/>
    </source>
</evidence>
<keyword evidence="6" id="KW-1133">Transmembrane helix</keyword>
<dbReference type="InterPro" id="IPR038578">
    <property type="entry name" value="GT29-like_sf"/>
</dbReference>
<accession>A0ABW3KAF3</accession>
<gene>
    <name evidence="9" type="ORF">ACFQ21_27020</name>
</gene>
<name>A0ABW3KAF3_9BACT</name>
<dbReference type="RefSeq" id="WP_377585035.1">
    <property type="nucleotide sequence ID" value="NZ_JBHTKA010000015.1"/>
</dbReference>
<reference evidence="10" key="1">
    <citation type="journal article" date="2019" name="Int. J. Syst. Evol. Microbiol.">
        <title>The Global Catalogue of Microorganisms (GCM) 10K type strain sequencing project: providing services to taxonomists for standard genome sequencing and annotation.</title>
        <authorList>
            <consortium name="The Broad Institute Genomics Platform"/>
            <consortium name="The Broad Institute Genome Sequencing Center for Infectious Disease"/>
            <person name="Wu L."/>
            <person name="Ma J."/>
        </authorList>
    </citation>
    <scope>NUCLEOTIDE SEQUENCE [LARGE SCALE GENOMIC DNA]</scope>
    <source>
        <strain evidence="10">CCUG 58938</strain>
    </source>
</reference>
<keyword evidence="5" id="KW-0812">Transmembrane</keyword>
<evidence type="ECO:0000256" key="1">
    <source>
        <dbReference type="ARBA" id="ARBA00004167"/>
    </source>
</evidence>
<dbReference type="Proteomes" id="UP001597112">
    <property type="component" value="Unassembled WGS sequence"/>
</dbReference>
<dbReference type="Gene3D" id="3.90.1480.20">
    <property type="entry name" value="Glycosyl transferase family 29"/>
    <property type="match status" value="1"/>
</dbReference>
<evidence type="ECO:0000256" key="8">
    <source>
        <dbReference type="ARBA" id="ARBA00023180"/>
    </source>
</evidence>
<evidence type="ECO:0000256" key="7">
    <source>
        <dbReference type="ARBA" id="ARBA00023136"/>
    </source>
</evidence>
<proteinExistence type="predicted"/>
<comment type="caution">
    <text evidence="9">The sequence shown here is derived from an EMBL/GenBank/DDBJ whole genome shotgun (WGS) entry which is preliminary data.</text>
</comment>
<keyword evidence="7" id="KW-0472">Membrane</keyword>
<keyword evidence="4 9" id="KW-0808">Transferase</keyword>
<organism evidence="9 10">
    <name type="scientific">Ohtaekwangia kribbensis</name>
    <dbReference type="NCBI Taxonomy" id="688913"/>
    <lineage>
        <taxon>Bacteria</taxon>
        <taxon>Pseudomonadati</taxon>
        <taxon>Bacteroidota</taxon>
        <taxon>Cytophagia</taxon>
        <taxon>Cytophagales</taxon>
        <taxon>Fulvivirgaceae</taxon>
        <taxon>Ohtaekwangia</taxon>
    </lineage>
</organism>
<keyword evidence="10" id="KW-1185">Reference proteome</keyword>
<dbReference type="Pfam" id="PF00777">
    <property type="entry name" value="Glyco_transf_29"/>
    <property type="match status" value="1"/>
</dbReference>
<keyword evidence="3 9" id="KW-0328">Glycosyltransferase</keyword>
<dbReference type="InterPro" id="IPR001675">
    <property type="entry name" value="Glyco_trans_29"/>
</dbReference>
<sequence length="257" mass="29699">MKFLIKLYRALLGFVLMLRFTKRFDKSILEKKRIAIVGPASSAMNTNRGEFIDAFDFVIRINKSPLVVRDGKFKKDIGSKIDILFHSFFENEFSGGGPLDFNLYNQQGIRYVINPIPTYFGWRVTFNFYKKYLLSQVVYYLPSAPYKQVIGAFGKFRPTTGFCALKEAMESDFSELFITGFTFFKTAYGDGYRDALKDVNVNKKYIVDSNIHNPDIEYEQFIVMLKANPHKTIFVDKELKQILLRDGIVVNEAPDEV</sequence>
<evidence type="ECO:0000256" key="5">
    <source>
        <dbReference type="ARBA" id="ARBA00022692"/>
    </source>
</evidence>
<evidence type="ECO:0000256" key="4">
    <source>
        <dbReference type="ARBA" id="ARBA00022679"/>
    </source>
</evidence>
<protein>
    <submittedName>
        <fullName evidence="9">Glycosyltransferase family 29 protein</fullName>
        <ecNumber evidence="9">2.4.-.-</ecNumber>
    </submittedName>
</protein>
<keyword evidence="8" id="KW-0325">Glycoprotein</keyword>
<dbReference type="EC" id="2.4.-.-" evidence="9"/>
<dbReference type="EMBL" id="JBHTKA010000015">
    <property type="protein sequence ID" value="MFD1003007.1"/>
    <property type="molecule type" value="Genomic_DNA"/>
</dbReference>
<evidence type="ECO:0000256" key="3">
    <source>
        <dbReference type="ARBA" id="ARBA00022676"/>
    </source>
</evidence>
<evidence type="ECO:0000313" key="10">
    <source>
        <dbReference type="Proteomes" id="UP001597112"/>
    </source>
</evidence>